<dbReference type="AlphaFoldDB" id="E6U690"/>
<reference evidence="1 2" key="1">
    <citation type="submission" date="2010-12" db="EMBL/GenBank/DDBJ databases">
        <title>Complete sequence of Ethanoligenens harbinense YUAN-3.</title>
        <authorList>
            <person name="Lucas S."/>
            <person name="Copeland A."/>
            <person name="Lapidus A."/>
            <person name="Cheng J.-F."/>
            <person name="Bruce D."/>
            <person name="Goodwin L."/>
            <person name="Pitluck S."/>
            <person name="Chertkov O."/>
            <person name="Misra M."/>
            <person name="Detter J.C."/>
            <person name="Han C."/>
            <person name="Tapia R."/>
            <person name="Land M."/>
            <person name="Hauser L."/>
            <person name="Jeffries C."/>
            <person name="Kyrpides N."/>
            <person name="Ivanova N."/>
            <person name="Mikhailova N."/>
            <person name="Wang A."/>
            <person name="Mouttaki H."/>
            <person name="He Z."/>
            <person name="Zhou J."/>
            <person name="Hemme C.L."/>
            <person name="Woyke T."/>
        </authorList>
    </citation>
    <scope>NUCLEOTIDE SEQUENCE [LARGE SCALE GENOMIC DNA]</scope>
    <source>
        <strain evidence="2">DSM 18485 / JCM 12961 / CGMCC 1.5033 / YUAN-3</strain>
    </source>
</reference>
<dbReference type="GO" id="GO:0030246">
    <property type="term" value="F:carbohydrate binding"/>
    <property type="evidence" value="ECO:0007669"/>
    <property type="project" value="InterPro"/>
</dbReference>
<dbReference type="eggNOG" id="COG2017">
    <property type="taxonomic scope" value="Bacteria"/>
</dbReference>
<dbReference type="STRING" id="663278.Ethha_1317"/>
<dbReference type="Gene3D" id="2.70.98.10">
    <property type="match status" value="1"/>
</dbReference>
<dbReference type="InterPro" id="IPR014718">
    <property type="entry name" value="GH-type_carb-bd"/>
</dbReference>
<dbReference type="RefSeq" id="WP_013485212.1">
    <property type="nucleotide sequence ID" value="NC_014828.1"/>
</dbReference>
<gene>
    <name evidence="1" type="ordered locus">Ethha_1317</name>
</gene>
<accession>E6U690</accession>
<organism evidence="1 2">
    <name type="scientific">Ethanoligenens harbinense (strain DSM 18485 / JCM 12961 / CGMCC 1.5033 / YUAN-3)</name>
    <dbReference type="NCBI Taxonomy" id="663278"/>
    <lineage>
        <taxon>Bacteria</taxon>
        <taxon>Bacillati</taxon>
        <taxon>Bacillota</taxon>
        <taxon>Clostridia</taxon>
        <taxon>Eubacteriales</taxon>
        <taxon>Oscillospiraceae</taxon>
        <taxon>Ethanoligenens</taxon>
    </lineage>
</organism>
<dbReference type="KEGG" id="eha:Ethha_1317"/>
<dbReference type="GO" id="GO:0005975">
    <property type="term" value="P:carbohydrate metabolic process"/>
    <property type="evidence" value="ECO:0007669"/>
    <property type="project" value="InterPro"/>
</dbReference>
<evidence type="ECO:0000313" key="1">
    <source>
        <dbReference type="EMBL" id="ADU26857.1"/>
    </source>
</evidence>
<keyword evidence="2" id="KW-1185">Reference proteome</keyword>
<sequence>MELISDGAIAVIDTEHAAVTALRDLFEGDYLREGGLSVCFPFEDREKSARFLTEQATARTLVQRKESLHLAFSSNADTKAVFAPSFQLLMVYTVEGAGLYVECTLNNIGADEPLPFYLGVDVHLRHPLFDWENANDYALQAAPGTPRAASAQLASRKTGRGVEFDWEELTFRCPEDLARGDGAHLVFDAQAVQPAGSSAFVPIAPMESWRAGLRIAFL</sequence>
<protein>
    <recommendedName>
        <fullName evidence="3">Carbohydrate-binding domain-containing protein</fullName>
    </recommendedName>
</protein>
<dbReference type="InterPro" id="IPR011013">
    <property type="entry name" value="Gal_mutarotase_sf_dom"/>
</dbReference>
<evidence type="ECO:0000313" key="2">
    <source>
        <dbReference type="Proteomes" id="UP000001551"/>
    </source>
</evidence>
<dbReference type="HOGENOM" id="CLU_1265349_0_0_9"/>
<dbReference type="EMBL" id="CP002400">
    <property type="protein sequence ID" value="ADU26857.1"/>
    <property type="molecule type" value="Genomic_DNA"/>
</dbReference>
<evidence type="ECO:0008006" key="3">
    <source>
        <dbReference type="Google" id="ProtNLM"/>
    </source>
</evidence>
<name>E6U690_ETHHY</name>
<dbReference type="SUPFAM" id="SSF74650">
    <property type="entry name" value="Galactose mutarotase-like"/>
    <property type="match status" value="1"/>
</dbReference>
<dbReference type="GO" id="GO:0003824">
    <property type="term" value="F:catalytic activity"/>
    <property type="evidence" value="ECO:0007669"/>
    <property type="project" value="InterPro"/>
</dbReference>
<proteinExistence type="predicted"/>
<dbReference type="Proteomes" id="UP000001551">
    <property type="component" value="Chromosome"/>
</dbReference>